<accession>A0A127M463</accession>
<dbReference type="CDD" id="cd06558">
    <property type="entry name" value="crotonase-like"/>
    <property type="match status" value="1"/>
</dbReference>
<sequence>MNTVTPPLYTTLAVQLEEHVAWVALNRPEKANAMNEPMWAEIQTCFEWLDTEPSVRVVVLCGEGRHFCAGIDLAMFAGLGQGAEGVEKSRFIEQFRGVILRLQGNLTAIERCRKPVIAAIQGSCVGGGVDIVSACDMRFCCEGVKFSIKEIDIGMVADVGTLQRLPHIVPQGIVRELAYTGRNVYAAEAEKIGLVNRAYASYEEMIESVSELAQDIARKSPLAIRGTKQMLLYTRDHSVADALNYQATWNAGMLSFEDVMLAIGATSEGKSADFKD</sequence>
<protein>
    <submittedName>
        <fullName evidence="10">Enoyl-CoA hydratase</fullName>
    </submittedName>
</protein>
<evidence type="ECO:0000313" key="10">
    <source>
        <dbReference type="EMBL" id="AMO68034.1"/>
    </source>
</evidence>
<dbReference type="Gene3D" id="1.10.12.10">
    <property type="entry name" value="Lyase 2-enoyl-coa Hydratase, Chain A, domain 2"/>
    <property type="match status" value="1"/>
</dbReference>
<dbReference type="Proteomes" id="UP000074119">
    <property type="component" value="Chromosome"/>
</dbReference>
<gene>
    <name evidence="10" type="ORF">AZF00_06815</name>
</gene>
<dbReference type="Pfam" id="PF00378">
    <property type="entry name" value="ECH_1"/>
    <property type="match status" value="1"/>
</dbReference>
<comment type="subcellular location">
    <subcellularLocation>
        <location evidence="1">Peroxisome</location>
    </subcellularLocation>
</comment>
<dbReference type="InterPro" id="IPR014748">
    <property type="entry name" value="Enoyl-CoA_hydra_C"/>
</dbReference>
<dbReference type="GO" id="GO:0005737">
    <property type="term" value="C:cytoplasm"/>
    <property type="evidence" value="ECO:0007669"/>
    <property type="project" value="UniProtKB-ARBA"/>
</dbReference>
<proteinExistence type="inferred from homology"/>
<dbReference type="PANTHER" id="PTHR43149">
    <property type="entry name" value="ENOYL-COA HYDRATASE"/>
    <property type="match status" value="1"/>
</dbReference>
<dbReference type="NCBIfam" id="NF004794">
    <property type="entry name" value="PRK06142.1"/>
    <property type="match status" value="1"/>
</dbReference>
<evidence type="ECO:0000256" key="6">
    <source>
        <dbReference type="ARBA" id="ARBA00023098"/>
    </source>
</evidence>
<dbReference type="STRING" id="1470434.AZF00_06815"/>
<name>A0A127M463_9GAMM</name>
<dbReference type="UniPathway" id="UPA00659"/>
<keyword evidence="8" id="KW-0413">Isomerase</keyword>
<evidence type="ECO:0000256" key="7">
    <source>
        <dbReference type="ARBA" id="ARBA00023140"/>
    </source>
</evidence>
<organism evidence="10 11">
    <name type="scientific">Zhongshania aliphaticivorans</name>
    <dbReference type="NCBI Taxonomy" id="1470434"/>
    <lineage>
        <taxon>Bacteria</taxon>
        <taxon>Pseudomonadati</taxon>
        <taxon>Pseudomonadota</taxon>
        <taxon>Gammaproteobacteria</taxon>
        <taxon>Cellvibrionales</taxon>
        <taxon>Spongiibacteraceae</taxon>
        <taxon>Zhongshania</taxon>
    </lineage>
</organism>
<dbReference type="PANTHER" id="PTHR43149:SF1">
    <property type="entry name" value="DELTA(3,5)-DELTA(2,4)-DIENOYL-COA ISOMERASE, MITOCHONDRIAL"/>
    <property type="match status" value="1"/>
</dbReference>
<keyword evidence="7" id="KW-0576">Peroxisome</keyword>
<keyword evidence="4" id="KW-0276">Fatty acid metabolism</keyword>
<reference evidence="10 11" key="1">
    <citation type="submission" date="2015-12" db="EMBL/GenBank/DDBJ databases">
        <authorList>
            <person name="Shamseldin A."/>
            <person name="Moawad H."/>
            <person name="Abd El-Rahim W.M."/>
            <person name="Sadowsky M.J."/>
        </authorList>
    </citation>
    <scope>NUCLEOTIDE SEQUENCE [LARGE SCALE GENOMIC DNA]</scope>
    <source>
        <strain evidence="10 11">SM2</strain>
    </source>
</reference>
<evidence type="ECO:0000256" key="9">
    <source>
        <dbReference type="RuleBase" id="RU003707"/>
    </source>
</evidence>
<dbReference type="InterPro" id="IPR045002">
    <property type="entry name" value="Ech1-like"/>
</dbReference>
<evidence type="ECO:0000256" key="8">
    <source>
        <dbReference type="ARBA" id="ARBA00023235"/>
    </source>
</evidence>
<dbReference type="SUPFAM" id="SSF52096">
    <property type="entry name" value="ClpP/crotonase"/>
    <property type="match status" value="1"/>
</dbReference>
<dbReference type="Gene3D" id="3.90.226.10">
    <property type="entry name" value="2-enoyl-CoA Hydratase, Chain A, domain 1"/>
    <property type="match status" value="1"/>
</dbReference>
<dbReference type="EMBL" id="CP014544">
    <property type="protein sequence ID" value="AMO68034.1"/>
    <property type="molecule type" value="Genomic_DNA"/>
</dbReference>
<dbReference type="RefSeq" id="WP_008247240.1">
    <property type="nucleotide sequence ID" value="NZ_CP014544.1"/>
</dbReference>
<dbReference type="InterPro" id="IPR001753">
    <property type="entry name" value="Enoyl-CoA_hydra/iso"/>
</dbReference>
<evidence type="ECO:0000313" key="11">
    <source>
        <dbReference type="Proteomes" id="UP000074119"/>
    </source>
</evidence>
<evidence type="ECO:0000256" key="5">
    <source>
        <dbReference type="ARBA" id="ARBA00022990"/>
    </source>
</evidence>
<evidence type="ECO:0000256" key="1">
    <source>
        <dbReference type="ARBA" id="ARBA00004275"/>
    </source>
</evidence>
<evidence type="ECO:0000256" key="4">
    <source>
        <dbReference type="ARBA" id="ARBA00022832"/>
    </source>
</evidence>
<dbReference type="PROSITE" id="PS00166">
    <property type="entry name" value="ENOYL_COA_HYDRATASE"/>
    <property type="match status" value="1"/>
</dbReference>
<dbReference type="AlphaFoldDB" id="A0A127M463"/>
<dbReference type="FunFam" id="3.90.226.10:FF:000024">
    <property type="entry name" value="Delta3,5-delta2,4-dienoyl-CoA isomerase"/>
    <property type="match status" value="1"/>
</dbReference>
<evidence type="ECO:0000256" key="2">
    <source>
        <dbReference type="ARBA" id="ARBA00005005"/>
    </source>
</evidence>
<dbReference type="GO" id="GO:0006635">
    <property type="term" value="P:fatty acid beta-oxidation"/>
    <property type="evidence" value="ECO:0007669"/>
    <property type="project" value="UniProtKB-UniPathway"/>
</dbReference>
<dbReference type="KEGG" id="zal:AZF00_06815"/>
<comment type="pathway">
    <text evidence="2">Lipid metabolism; fatty acid beta-oxidation.</text>
</comment>
<evidence type="ECO:0000256" key="3">
    <source>
        <dbReference type="ARBA" id="ARBA00005254"/>
    </source>
</evidence>
<dbReference type="InterPro" id="IPR029045">
    <property type="entry name" value="ClpP/crotonase-like_dom_sf"/>
</dbReference>
<dbReference type="FunFam" id="1.10.12.10:FF:000004">
    <property type="entry name" value="Delta3,5-delta2,4-dienoyl-CoA isomerase"/>
    <property type="match status" value="1"/>
</dbReference>
<keyword evidence="6" id="KW-0443">Lipid metabolism</keyword>
<dbReference type="GO" id="GO:0016853">
    <property type="term" value="F:isomerase activity"/>
    <property type="evidence" value="ECO:0007669"/>
    <property type="project" value="UniProtKB-KW"/>
</dbReference>
<comment type="similarity">
    <text evidence="3 9">Belongs to the enoyl-CoA hydratase/isomerase family.</text>
</comment>
<keyword evidence="5" id="KW-0007">Acetylation</keyword>
<dbReference type="InterPro" id="IPR018376">
    <property type="entry name" value="Enoyl-CoA_hyd/isom_CS"/>
</dbReference>